<dbReference type="Pfam" id="PF00860">
    <property type="entry name" value="Xan_ur_permease"/>
    <property type="match status" value="1"/>
</dbReference>
<dbReference type="RefSeq" id="WP_166542147.1">
    <property type="nucleotide sequence ID" value="NZ_RHLK01000022.1"/>
</dbReference>
<organism evidence="8 9">
    <name type="scientific">Paenibacillus lutrae</name>
    <dbReference type="NCBI Taxonomy" id="2078573"/>
    <lineage>
        <taxon>Bacteria</taxon>
        <taxon>Bacillati</taxon>
        <taxon>Bacillota</taxon>
        <taxon>Bacilli</taxon>
        <taxon>Bacillales</taxon>
        <taxon>Paenibacillaceae</taxon>
        <taxon>Paenibacillus</taxon>
    </lineage>
</organism>
<feature type="transmembrane region" description="Helical" evidence="7">
    <location>
        <begin position="77"/>
        <end position="97"/>
    </location>
</feature>
<evidence type="ECO:0000256" key="3">
    <source>
        <dbReference type="ARBA" id="ARBA00022448"/>
    </source>
</evidence>
<dbReference type="GO" id="GO:0005886">
    <property type="term" value="C:plasma membrane"/>
    <property type="evidence" value="ECO:0007669"/>
    <property type="project" value="TreeGrafter"/>
</dbReference>
<comment type="caution">
    <text evidence="8">The sequence shown here is derived from an EMBL/GenBank/DDBJ whole genome shotgun (WGS) entry which is preliminary data.</text>
</comment>
<comment type="subcellular location">
    <subcellularLocation>
        <location evidence="1">Membrane</location>
        <topology evidence="1">Multi-pass membrane protein</topology>
    </subcellularLocation>
</comment>
<evidence type="ECO:0000256" key="4">
    <source>
        <dbReference type="ARBA" id="ARBA00022692"/>
    </source>
</evidence>
<protein>
    <submittedName>
        <fullName evidence="8">NCS2 family permease</fullName>
    </submittedName>
</protein>
<dbReference type="PANTHER" id="PTHR43337">
    <property type="entry name" value="XANTHINE/URACIL PERMEASE C887.17-RELATED"/>
    <property type="match status" value="1"/>
</dbReference>
<feature type="transmembrane region" description="Helical" evidence="7">
    <location>
        <begin position="316"/>
        <end position="336"/>
    </location>
</feature>
<feature type="transmembrane region" description="Helical" evidence="7">
    <location>
        <begin position="412"/>
        <end position="431"/>
    </location>
</feature>
<feature type="transmembrane region" description="Helical" evidence="7">
    <location>
        <begin position="171"/>
        <end position="190"/>
    </location>
</feature>
<dbReference type="GO" id="GO:0005345">
    <property type="term" value="F:purine nucleobase transmembrane transporter activity"/>
    <property type="evidence" value="ECO:0007669"/>
    <property type="project" value="TreeGrafter"/>
</dbReference>
<dbReference type="Proteomes" id="UP000490800">
    <property type="component" value="Unassembled WGS sequence"/>
</dbReference>
<evidence type="ECO:0000313" key="9">
    <source>
        <dbReference type="Proteomes" id="UP000490800"/>
    </source>
</evidence>
<accession>A0A7X3K1J5</accession>
<dbReference type="EMBL" id="RHLK01000022">
    <property type="protein sequence ID" value="MVP02379.1"/>
    <property type="molecule type" value="Genomic_DNA"/>
</dbReference>
<evidence type="ECO:0000256" key="1">
    <source>
        <dbReference type="ARBA" id="ARBA00004141"/>
    </source>
</evidence>
<dbReference type="InterPro" id="IPR006043">
    <property type="entry name" value="NCS2"/>
</dbReference>
<keyword evidence="9" id="KW-1185">Reference proteome</keyword>
<evidence type="ECO:0000256" key="7">
    <source>
        <dbReference type="SAM" id="Phobius"/>
    </source>
</evidence>
<feature type="transmembrane region" description="Helical" evidence="7">
    <location>
        <begin position="197"/>
        <end position="223"/>
    </location>
</feature>
<feature type="transmembrane region" description="Helical" evidence="7">
    <location>
        <begin position="243"/>
        <end position="264"/>
    </location>
</feature>
<keyword evidence="6 7" id="KW-0472">Membrane</keyword>
<dbReference type="PANTHER" id="PTHR43337:SF2">
    <property type="entry name" value="XANTHINE_URACIL PERMEASE"/>
    <property type="match status" value="1"/>
</dbReference>
<gene>
    <name evidence="8" type="ORF">EDM21_23120</name>
</gene>
<evidence type="ECO:0000256" key="6">
    <source>
        <dbReference type="ARBA" id="ARBA00023136"/>
    </source>
</evidence>
<dbReference type="InterPro" id="IPR045018">
    <property type="entry name" value="Azg-like"/>
</dbReference>
<feature type="transmembrane region" description="Helical" evidence="7">
    <location>
        <begin position="134"/>
        <end position="151"/>
    </location>
</feature>
<proteinExistence type="inferred from homology"/>
<feature type="transmembrane region" description="Helical" evidence="7">
    <location>
        <begin position="48"/>
        <end position="70"/>
    </location>
</feature>
<name>A0A7X3K1J5_9BACL</name>
<keyword evidence="5 7" id="KW-1133">Transmembrane helix</keyword>
<feature type="transmembrane region" description="Helical" evidence="7">
    <location>
        <begin position="374"/>
        <end position="400"/>
    </location>
</feature>
<feature type="transmembrane region" description="Helical" evidence="7">
    <location>
        <begin position="103"/>
        <end position="122"/>
    </location>
</feature>
<evidence type="ECO:0000256" key="2">
    <source>
        <dbReference type="ARBA" id="ARBA00005697"/>
    </source>
</evidence>
<keyword evidence="4 7" id="KW-0812">Transmembrane</keyword>
<feature type="transmembrane region" description="Helical" evidence="7">
    <location>
        <begin position="21"/>
        <end position="42"/>
    </location>
</feature>
<evidence type="ECO:0000313" key="8">
    <source>
        <dbReference type="EMBL" id="MVP02379.1"/>
    </source>
</evidence>
<feature type="transmembrane region" description="Helical" evidence="7">
    <location>
        <begin position="343"/>
        <end position="362"/>
    </location>
</feature>
<evidence type="ECO:0000256" key="5">
    <source>
        <dbReference type="ARBA" id="ARBA00022989"/>
    </source>
</evidence>
<reference evidence="8 9" key="1">
    <citation type="journal article" date="2019" name="Microorganisms">
        <title>Paenibacillus lutrae sp. nov., A Chitinolytic Species Isolated from A River Otter in Castril Natural Park, Granada, Spain.</title>
        <authorList>
            <person name="Rodriguez M."/>
            <person name="Reina J.C."/>
            <person name="Bejar V."/>
            <person name="Llamas I."/>
        </authorList>
    </citation>
    <scope>NUCLEOTIDE SEQUENCE [LARGE SCALE GENOMIC DNA]</scope>
    <source>
        <strain evidence="8 9">N10</strain>
    </source>
</reference>
<comment type="similarity">
    <text evidence="2">Belongs to the nucleobase:cation symporter-2 (NCS2) (TC 2.A.40) family. Azg-like subfamily.</text>
</comment>
<dbReference type="AlphaFoldDB" id="A0A7X3K1J5"/>
<sequence length="432" mass="45259">MIQFLDRRFQLRSNGTTVRRELMAGLVSFVTSVYIVIVNSAILADAGIPVQAGMLATIAASFAGCLLVGLWSNTPLIIVPGMGINALFSYTIVHTMGLTWQEALAAVFVSGLLFMLVAFSGLGVRISAAVPHPLKEAISVGLGLFLTFIGLQKSGLVVSHPTTFVALGDLGSPQAIVTMATLAVMLILYIRQVSGSFLIAIAAGTALAWFLGIVKPASAAAGVSLHETAVVVGALSFERLWSLPFWVAAFSLAMVIVFENLGLIHSQTASFGRPETYRRAFQATAVSSAAAGLLGSSPTVSAVESSAGIASGGRTGLTAIFAGLLFLGSYFAVPLLQSIPDSAIAPVLIILGSFMLSSIRAIPFDDFTEAFPAFLVAAFIPLTYSIVDGIAFGFIAYPLVKLAAGKHKDVSITMYIIALLFLLYEILQAAGR</sequence>
<keyword evidence="3" id="KW-0813">Transport</keyword>